<protein>
    <submittedName>
        <fullName evidence="2">Uncharacterized protein</fullName>
    </submittedName>
</protein>
<dbReference type="AlphaFoldDB" id="A0A9P0A9G8"/>
<accession>A0A9P0A9G8</accession>
<evidence type="ECO:0000256" key="1">
    <source>
        <dbReference type="SAM" id="MobiDB-lite"/>
    </source>
</evidence>
<feature type="region of interest" description="Disordered" evidence="1">
    <location>
        <begin position="1"/>
        <end position="33"/>
    </location>
</feature>
<sequence length="145" mass="16724">MAIRASPPTNRATPNRTELHRTEPSLASPPIPKMSSTPVIIPVTHSRHLRFILQGQCPSKFPFPGVRFPEDFEAYLEQIHGDSEHPASAYRRHISNYYAYLLVTDDPEFKMSEAKLYRGEEAHIKFLDDIITRLWLINTTLHSFH</sequence>
<organism evidence="2 3">
    <name type="scientific">Bemisia tabaci</name>
    <name type="common">Sweetpotato whitefly</name>
    <name type="synonym">Aleurodes tabaci</name>
    <dbReference type="NCBI Taxonomy" id="7038"/>
    <lineage>
        <taxon>Eukaryota</taxon>
        <taxon>Metazoa</taxon>
        <taxon>Ecdysozoa</taxon>
        <taxon>Arthropoda</taxon>
        <taxon>Hexapoda</taxon>
        <taxon>Insecta</taxon>
        <taxon>Pterygota</taxon>
        <taxon>Neoptera</taxon>
        <taxon>Paraneoptera</taxon>
        <taxon>Hemiptera</taxon>
        <taxon>Sternorrhyncha</taxon>
        <taxon>Aleyrodoidea</taxon>
        <taxon>Aleyrodidae</taxon>
        <taxon>Aleyrodinae</taxon>
        <taxon>Bemisia</taxon>
    </lineage>
</organism>
<evidence type="ECO:0000313" key="2">
    <source>
        <dbReference type="EMBL" id="CAH0385862.1"/>
    </source>
</evidence>
<dbReference type="Proteomes" id="UP001152759">
    <property type="component" value="Chromosome 2"/>
</dbReference>
<gene>
    <name evidence="2" type="ORF">BEMITA_LOCUS5044</name>
</gene>
<reference evidence="2" key="1">
    <citation type="submission" date="2021-12" db="EMBL/GenBank/DDBJ databases">
        <authorList>
            <person name="King R."/>
        </authorList>
    </citation>
    <scope>NUCLEOTIDE SEQUENCE</scope>
</reference>
<dbReference type="EMBL" id="OU963863">
    <property type="protein sequence ID" value="CAH0385862.1"/>
    <property type="molecule type" value="Genomic_DNA"/>
</dbReference>
<proteinExistence type="predicted"/>
<evidence type="ECO:0000313" key="3">
    <source>
        <dbReference type="Proteomes" id="UP001152759"/>
    </source>
</evidence>
<keyword evidence="3" id="KW-1185">Reference proteome</keyword>
<name>A0A9P0A9G8_BEMTA</name>
<feature type="compositionally biased region" description="Polar residues" evidence="1">
    <location>
        <begin position="7"/>
        <end position="16"/>
    </location>
</feature>